<sequence>MKYRKLGKTGLDVSIIGLGTEYLNRKSRKTVVSVVHEAIEKGINYFDQE</sequence>
<proteinExistence type="predicted"/>
<organism evidence="1">
    <name type="scientific">marine sediment metagenome</name>
    <dbReference type="NCBI Taxonomy" id="412755"/>
    <lineage>
        <taxon>unclassified sequences</taxon>
        <taxon>metagenomes</taxon>
        <taxon>ecological metagenomes</taxon>
    </lineage>
</organism>
<dbReference type="AlphaFoldDB" id="X1FBC3"/>
<accession>X1FBC3</accession>
<dbReference type="InterPro" id="IPR036812">
    <property type="entry name" value="NAD(P)_OxRdtase_dom_sf"/>
</dbReference>
<protein>
    <recommendedName>
        <fullName evidence="2">NADP-dependent oxidoreductase domain-containing protein</fullName>
    </recommendedName>
</protein>
<name>X1FBC3_9ZZZZ</name>
<gene>
    <name evidence="1" type="ORF">S03H2_16737</name>
</gene>
<reference evidence="1" key="1">
    <citation type="journal article" date="2014" name="Front. Microbiol.">
        <title>High frequency of phylogenetically diverse reductive dehalogenase-homologous genes in deep subseafloor sedimentary metagenomes.</title>
        <authorList>
            <person name="Kawai M."/>
            <person name="Futagami T."/>
            <person name="Toyoda A."/>
            <person name="Takaki Y."/>
            <person name="Nishi S."/>
            <person name="Hori S."/>
            <person name="Arai W."/>
            <person name="Tsubouchi T."/>
            <person name="Morono Y."/>
            <person name="Uchiyama I."/>
            <person name="Ito T."/>
            <person name="Fujiyama A."/>
            <person name="Inagaki F."/>
            <person name="Takami H."/>
        </authorList>
    </citation>
    <scope>NUCLEOTIDE SEQUENCE</scope>
    <source>
        <strain evidence="1">Expedition CK06-06</strain>
    </source>
</reference>
<dbReference type="Gene3D" id="3.20.20.100">
    <property type="entry name" value="NADP-dependent oxidoreductase domain"/>
    <property type="match status" value="1"/>
</dbReference>
<dbReference type="EMBL" id="BARU01008574">
    <property type="protein sequence ID" value="GAH42936.1"/>
    <property type="molecule type" value="Genomic_DNA"/>
</dbReference>
<evidence type="ECO:0000313" key="1">
    <source>
        <dbReference type="EMBL" id="GAH42936.1"/>
    </source>
</evidence>
<evidence type="ECO:0008006" key="2">
    <source>
        <dbReference type="Google" id="ProtNLM"/>
    </source>
</evidence>
<comment type="caution">
    <text evidence="1">The sequence shown here is derived from an EMBL/GenBank/DDBJ whole genome shotgun (WGS) entry which is preliminary data.</text>
</comment>
<dbReference type="SUPFAM" id="SSF51430">
    <property type="entry name" value="NAD(P)-linked oxidoreductase"/>
    <property type="match status" value="1"/>
</dbReference>